<gene>
    <name evidence="2" type="ORF">C2S_3452</name>
</gene>
<proteinExistence type="predicted"/>
<comment type="caution">
    <text evidence="2">The sequence shown here is derived from an EMBL/GenBank/DDBJ whole genome shotgun (WGS) entry which is preliminary data.</text>
</comment>
<feature type="region of interest" description="Disordered" evidence="1">
    <location>
        <begin position="91"/>
        <end position="122"/>
    </location>
</feature>
<protein>
    <submittedName>
        <fullName evidence="2">Uncharacterized protein</fullName>
    </submittedName>
</protein>
<name>A0A9Q9U595_FUSFU</name>
<dbReference type="AlphaFoldDB" id="A0A9Q9U595"/>
<sequence length="384" mass="41845">MTPDASAAAAALASAPSSSPATPWCGLPKPKRLPKSKHYDNELSWIHAERARLAACLEEVDIFCQVDAKSIAVLDDEIAVLKKEAEAQAGAAASDAEQKSLEEEAAAATDETEGLEPNTSNPTTITGLFSLTYELMNGAGVWPRVNEDLQGAWLLVTCHNSSGLSCKYHSYQYSQLYHTISLCQLEQTKRELALESMNTTATTGSRLGDIRAYLEDAFNTDDLKCHRERARLSERIELVTKLCREDADSINTMNNDIAKLKQQGAEEAFGVSSEDFLQENLSAAAKGGAEAEGVAPTFEVRNCMTGFRMTKTDILVLSAKRKILGNSEGDEYFALRQAPTDTTTAFDGRTVKFMASHAKAVFQYPEPVPSLDYNRPSTTHLESG</sequence>
<accession>A0A9Q9U595</accession>
<dbReference type="EMBL" id="CABFJX010000013">
    <property type="protein sequence ID" value="VTT57766.1"/>
    <property type="molecule type" value="Genomic_DNA"/>
</dbReference>
<evidence type="ECO:0000313" key="3">
    <source>
        <dbReference type="Proteomes" id="UP000760494"/>
    </source>
</evidence>
<evidence type="ECO:0000256" key="1">
    <source>
        <dbReference type="SAM" id="MobiDB-lite"/>
    </source>
</evidence>
<feature type="region of interest" description="Disordered" evidence="1">
    <location>
        <begin position="1"/>
        <end position="30"/>
    </location>
</feature>
<organism evidence="2 3">
    <name type="scientific">Fusarium fujikuroi</name>
    <name type="common">Bakanae and foot rot disease fungus</name>
    <name type="synonym">Gibberella fujikuroi</name>
    <dbReference type="NCBI Taxonomy" id="5127"/>
    <lineage>
        <taxon>Eukaryota</taxon>
        <taxon>Fungi</taxon>
        <taxon>Dikarya</taxon>
        <taxon>Ascomycota</taxon>
        <taxon>Pezizomycotina</taxon>
        <taxon>Sordariomycetes</taxon>
        <taxon>Hypocreomycetidae</taxon>
        <taxon>Hypocreales</taxon>
        <taxon>Nectriaceae</taxon>
        <taxon>Fusarium</taxon>
        <taxon>Fusarium fujikuroi species complex</taxon>
    </lineage>
</organism>
<evidence type="ECO:0000313" key="2">
    <source>
        <dbReference type="EMBL" id="VTT57766.1"/>
    </source>
</evidence>
<reference evidence="2" key="1">
    <citation type="submission" date="2019-05" db="EMBL/GenBank/DDBJ databases">
        <authorList>
            <person name="Piombo E."/>
        </authorList>
    </citation>
    <scope>NUCLEOTIDE SEQUENCE</scope>
    <source>
        <strain evidence="2">C2S</strain>
    </source>
</reference>
<dbReference type="Proteomes" id="UP000760494">
    <property type="component" value="Unassembled WGS sequence"/>
</dbReference>
<feature type="compositionally biased region" description="Low complexity" evidence="1">
    <location>
        <begin position="1"/>
        <end position="21"/>
    </location>
</feature>